<evidence type="ECO:0000256" key="8">
    <source>
        <dbReference type="ARBA" id="ARBA00023136"/>
    </source>
</evidence>
<dbReference type="PANTHER" id="PTHR21290:SF25">
    <property type="entry name" value="SPHINGOMYELIN SYNTHASE-RELATED PROTEIN 1"/>
    <property type="match status" value="1"/>
</dbReference>
<dbReference type="GO" id="GO:0046513">
    <property type="term" value="P:ceramide biosynthetic process"/>
    <property type="evidence" value="ECO:0007669"/>
    <property type="project" value="TreeGrafter"/>
</dbReference>
<dbReference type="GO" id="GO:0033188">
    <property type="term" value="F:sphingomyelin synthase activity"/>
    <property type="evidence" value="ECO:0007669"/>
    <property type="project" value="TreeGrafter"/>
</dbReference>
<feature type="domain" description="Sphingomyelin synthase-like" evidence="11">
    <location>
        <begin position="148"/>
        <end position="225"/>
    </location>
</feature>
<accession>A0A9P6PTT6</accession>
<feature type="region of interest" description="Disordered" evidence="9">
    <location>
        <begin position="302"/>
        <end position="325"/>
    </location>
</feature>
<evidence type="ECO:0000256" key="2">
    <source>
        <dbReference type="ARBA" id="ARBA00005441"/>
    </source>
</evidence>
<name>A0A9P6PTT6_9FUNG</name>
<evidence type="ECO:0000313" key="13">
    <source>
        <dbReference type="Proteomes" id="UP000726737"/>
    </source>
</evidence>
<dbReference type="Pfam" id="PF14360">
    <property type="entry name" value="PAP2_C"/>
    <property type="match status" value="1"/>
</dbReference>
<feature type="transmembrane region" description="Helical" evidence="10">
    <location>
        <begin position="21"/>
        <end position="40"/>
    </location>
</feature>
<feature type="transmembrane region" description="Helical" evidence="10">
    <location>
        <begin position="105"/>
        <end position="125"/>
    </location>
</feature>
<feature type="transmembrane region" description="Helical" evidence="10">
    <location>
        <begin position="152"/>
        <end position="169"/>
    </location>
</feature>
<keyword evidence="13" id="KW-1185">Reference proteome</keyword>
<proteinExistence type="inferred from homology"/>
<dbReference type="InterPro" id="IPR025749">
    <property type="entry name" value="Sphingomyelin_synth-like_dom"/>
</dbReference>
<keyword evidence="6 10" id="KW-1133">Transmembrane helix</keyword>
<comment type="subcellular location">
    <subcellularLocation>
        <location evidence="1">Membrane</location>
        <topology evidence="1">Multi-pass membrane protein</topology>
    </subcellularLocation>
</comment>
<feature type="transmembrane region" description="Helical" evidence="10">
    <location>
        <begin position="208"/>
        <end position="230"/>
    </location>
</feature>
<keyword evidence="8 10" id="KW-0472">Membrane</keyword>
<dbReference type="GO" id="GO:0005886">
    <property type="term" value="C:plasma membrane"/>
    <property type="evidence" value="ECO:0007669"/>
    <property type="project" value="TreeGrafter"/>
</dbReference>
<dbReference type="OrthoDB" id="422827at2759"/>
<evidence type="ECO:0000259" key="11">
    <source>
        <dbReference type="Pfam" id="PF14360"/>
    </source>
</evidence>
<feature type="transmembrane region" description="Helical" evidence="10">
    <location>
        <begin position="73"/>
        <end position="93"/>
    </location>
</feature>
<feature type="transmembrane region" description="Helical" evidence="10">
    <location>
        <begin position="181"/>
        <end position="202"/>
    </location>
</feature>
<dbReference type="GO" id="GO:0000139">
    <property type="term" value="C:Golgi membrane"/>
    <property type="evidence" value="ECO:0007669"/>
    <property type="project" value="TreeGrafter"/>
</dbReference>
<evidence type="ECO:0000256" key="7">
    <source>
        <dbReference type="ARBA" id="ARBA00023098"/>
    </source>
</evidence>
<dbReference type="EMBL" id="JAAAJA010000524">
    <property type="protein sequence ID" value="KAG0252376.1"/>
    <property type="molecule type" value="Genomic_DNA"/>
</dbReference>
<evidence type="ECO:0000256" key="3">
    <source>
        <dbReference type="ARBA" id="ARBA00022679"/>
    </source>
</evidence>
<feature type="region of interest" description="Disordered" evidence="9">
    <location>
        <begin position="338"/>
        <end position="362"/>
    </location>
</feature>
<keyword evidence="5" id="KW-0746">Sphingolipid metabolism</keyword>
<dbReference type="PANTHER" id="PTHR21290">
    <property type="entry name" value="SPHINGOMYELIN SYNTHETASE"/>
    <property type="match status" value="1"/>
</dbReference>
<comment type="similarity">
    <text evidence="2">Belongs to the sphingomyelin synthase family.</text>
</comment>
<dbReference type="InterPro" id="IPR045221">
    <property type="entry name" value="Sphingomyelin_synth-like"/>
</dbReference>
<keyword evidence="7" id="KW-0443">Lipid metabolism</keyword>
<evidence type="ECO:0000313" key="12">
    <source>
        <dbReference type="EMBL" id="KAG0252376.1"/>
    </source>
</evidence>
<keyword evidence="3" id="KW-0808">Transferase</keyword>
<evidence type="ECO:0000256" key="5">
    <source>
        <dbReference type="ARBA" id="ARBA00022919"/>
    </source>
</evidence>
<reference evidence="12" key="1">
    <citation type="journal article" date="2020" name="Fungal Divers.">
        <title>Resolving the Mortierellaceae phylogeny through synthesis of multi-gene phylogenetics and phylogenomics.</title>
        <authorList>
            <person name="Vandepol N."/>
            <person name="Liber J."/>
            <person name="Desiro A."/>
            <person name="Na H."/>
            <person name="Kennedy M."/>
            <person name="Barry K."/>
            <person name="Grigoriev I.V."/>
            <person name="Miller A.N."/>
            <person name="O'Donnell K."/>
            <person name="Stajich J.E."/>
            <person name="Bonito G."/>
        </authorList>
    </citation>
    <scope>NUCLEOTIDE SEQUENCE</scope>
    <source>
        <strain evidence="12">KOD948</strain>
    </source>
</reference>
<keyword evidence="4 10" id="KW-0812">Transmembrane</keyword>
<dbReference type="GO" id="GO:0005789">
    <property type="term" value="C:endoplasmic reticulum membrane"/>
    <property type="evidence" value="ECO:0007669"/>
    <property type="project" value="TreeGrafter"/>
</dbReference>
<protein>
    <submittedName>
        <fullName evidence="12">Sphingomyelin synthase</fullName>
    </submittedName>
</protein>
<dbReference type="GO" id="GO:0047493">
    <property type="term" value="F:ceramide cholinephosphotransferase activity"/>
    <property type="evidence" value="ECO:0007669"/>
    <property type="project" value="TreeGrafter"/>
</dbReference>
<dbReference type="CDD" id="cd01610">
    <property type="entry name" value="PAP2_like"/>
    <property type="match status" value="1"/>
</dbReference>
<evidence type="ECO:0000256" key="4">
    <source>
        <dbReference type="ARBA" id="ARBA00022692"/>
    </source>
</evidence>
<feature type="region of interest" description="Disordered" evidence="9">
    <location>
        <begin position="245"/>
        <end position="268"/>
    </location>
</feature>
<dbReference type="Proteomes" id="UP000726737">
    <property type="component" value="Unassembled WGS sequence"/>
</dbReference>
<feature type="compositionally biased region" description="Basic and acidic residues" evidence="9">
    <location>
        <begin position="251"/>
        <end position="260"/>
    </location>
</feature>
<comment type="caution">
    <text evidence="12">The sequence shown here is derived from an EMBL/GenBank/DDBJ whole genome shotgun (WGS) entry which is preliminary data.</text>
</comment>
<sequence length="362" mass="41660">MRLWMERVKRWFHQRYKFTRWSVFWTLFCIVVFGLTLYFMNVMANVASYLAPDNNETPKLNDRLFDVIPSIKLLWLTDLADVLLFAPTVILVLTHYRPLYLLCKVLLTWALCNLMRITTVAITSFPDPRDGCMHSLGEFFSTFTLHRCGDCMFSGHTIIFVISALVWTSHGYHRFPRRLRWLAWIVMIFVWCLCIGSAFIVIANRAHYTVDILVAFYVAGGNWYIWTYIFDHYIEEKGRLTDLTRPWGDGPDPRPHAQERARKRQRASMDLEKNAMATQENEVAQIEPLVIEARGVGSYSNSTGNNLSAPGSNVPPSSTTMSQPDVTAVQVDDIQIAPVQQRLEEGREEPTPGEQLNNLSSR</sequence>
<gene>
    <name evidence="12" type="primary">SGMS1</name>
    <name evidence="12" type="ORF">BG011_007017</name>
</gene>
<organism evidence="12 13">
    <name type="scientific">Mortierella polycephala</name>
    <dbReference type="NCBI Taxonomy" id="41804"/>
    <lineage>
        <taxon>Eukaryota</taxon>
        <taxon>Fungi</taxon>
        <taxon>Fungi incertae sedis</taxon>
        <taxon>Mucoromycota</taxon>
        <taxon>Mortierellomycotina</taxon>
        <taxon>Mortierellomycetes</taxon>
        <taxon>Mortierellales</taxon>
        <taxon>Mortierellaceae</taxon>
        <taxon>Mortierella</taxon>
    </lineage>
</organism>
<evidence type="ECO:0000256" key="10">
    <source>
        <dbReference type="SAM" id="Phobius"/>
    </source>
</evidence>
<evidence type="ECO:0000256" key="6">
    <source>
        <dbReference type="ARBA" id="ARBA00022989"/>
    </source>
</evidence>
<evidence type="ECO:0000256" key="9">
    <source>
        <dbReference type="SAM" id="MobiDB-lite"/>
    </source>
</evidence>
<dbReference type="AlphaFoldDB" id="A0A9P6PTT6"/>
<evidence type="ECO:0000256" key="1">
    <source>
        <dbReference type="ARBA" id="ARBA00004141"/>
    </source>
</evidence>